<accession>A0AAN2BJZ5</accession>
<keyword evidence="2" id="KW-1185">Reference proteome</keyword>
<dbReference type="InterPro" id="IPR029058">
    <property type="entry name" value="AB_hydrolase_fold"/>
</dbReference>
<organism evidence="1 2">
    <name type="scientific">Marinagarivorans cellulosilyticus</name>
    <dbReference type="NCBI Taxonomy" id="2721545"/>
    <lineage>
        <taxon>Bacteria</taxon>
        <taxon>Pseudomonadati</taxon>
        <taxon>Pseudomonadota</taxon>
        <taxon>Gammaproteobacteria</taxon>
        <taxon>Cellvibrionales</taxon>
        <taxon>Cellvibrionaceae</taxon>
        <taxon>Marinagarivorans</taxon>
    </lineage>
</organism>
<evidence type="ECO:0000313" key="2">
    <source>
        <dbReference type="Proteomes" id="UP001320119"/>
    </source>
</evidence>
<proteinExistence type="predicted"/>
<dbReference type="PANTHER" id="PTHR36513:SF1">
    <property type="entry name" value="TRANSMEMBRANE PROTEIN"/>
    <property type="match status" value="1"/>
</dbReference>
<dbReference type="PROSITE" id="PS51257">
    <property type="entry name" value="PROKAR_LIPOPROTEIN"/>
    <property type="match status" value="1"/>
</dbReference>
<dbReference type="Proteomes" id="UP001320119">
    <property type="component" value="Chromosome"/>
</dbReference>
<dbReference type="SUPFAM" id="SSF53474">
    <property type="entry name" value="alpha/beta-Hydrolases"/>
    <property type="match status" value="1"/>
</dbReference>
<reference evidence="1 2" key="1">
    <citation type="journal article" date="2022" name="IScience">
        <title>An ultrasensitive nanofiber-based assay for enzymatic hydrolysis and deep-sea microbial degradation of cellulose.</title>
        <authorList>
            <person name="Tsudome M."/>
            <person name="Tachioka M."/>
            <person name="Miyazaki M."/>
            <person name="Uchimura K."/>
            <person name="Tsuda M."/>
            <person name="Takaki Y."/>
            <person name="Deguchi S."/>
        </authorList>
    </citation>
    <scope>NUCLEOTIDE SEQUENCE [LARGE SCALE GENOMIC DNA]</scope>
    <source>
        <strain evidence="1 2">GE09</strain>
    </source>
</reference>
<gene>
    <name evidence="1" type="ORF">MARGE09_P1660</name>
</gene>
<protein>
    <recommendedName>
        <fullName evidence="3">Alpha/beta hydrolase</fullName>
    </recommendedName>
</protein>
<evidence type="ECO:0000313" key="1">
    <source>
        <dbReference type="EMBL" id="BCD97459.1"/>
    </source>
</evidence>
<name>A0AAN2BJZ5_9GAMM</name>
<dbReference type="KEGG" id="marq:MARGE09_P1660"/>
<evidence type="ECO:0008006" key="3">
    <source>
        <dbReference type="Google" id="ProtNLM"/>
    </source>
</evidence>
<sequence length="380" mass="42320">MVFGRRLFATLLRSMQFTLVGVACSACALFGGLSSRSVEQVVYYVTTRAVALEPDNKEYYGSLRGSLEVGAVSVRLPPDDNPNSFAKTFNYNWADSLFLSKNKIPKINLPKSEKLEWVAPLTKEGLFEKINQAMVHQTEKRLLVYIHGFKRSFGKNVESGARLAYETAYPGPTVVFSWPSTNSISGYTADRGNAEWSTPYLTRTLLALHQKFPYYKIDLVAHSMGNRVLVDALLEFQELQPLATIWPFSQVVLLAPDIDRSIFIENYAAKLAALNSKLTIYVSAEDFPLMASGSFNAYPRLGDARSGVPIAEGIETIDVSHAITMASGHAYYRKSHEVSHDLYLLLNKNLPASERETLKKAVNEQGEYWDLLAEPAIGAQ</sequence>
<dbReference type="AlphaFoldDB" id="A0AAN2BJZ5"/>
<dbReference type="PANTHER" id="PTHR36513">
    <property type="entry name" value="ABC TRANSMEMBRANE TYPE-1 DOMAIN-CONTAINING PROTEIN"/>
    <property type="match status" value="1"/>
</dbReference>
<dbReference type="InterPro" id="IPR010297">
    <property type="entry name" value="DUF900_hydrolase"/>
</dbReference>
<dbReference type="EMBL" id="AP023086">
    <property type="protein sequence ID" value="BCD97459.1"/>
    <property type="molecule type" value="Genomic_DNA"/>
</dbReference>
<dbReference type="Gene3D" id="3.40.50.1820">
    <property type="entry name" value="alpha/beta hydrolase"/>
    <property type="match status" value="1"/>
</dbReference>
<dbReference type="Pfam" id="PF05990">
    <property type="entry name" value="DUF900"/>
    <property type="match status" value="1"/>
</dbReference>